<keyword evidence="3" id="KW-1185">Reference proteome</keyword>
<accession>A0A4R6B2H9</accession>
<dbReference type="OrthoDB" id="7871100at2"/>
<evidence type="ECO:0000256" key="1">
    <source>
        <dbReference type="SAM" id="Coils"/>
    </source>
</evidence>
<dbReference type="Proteomes" id="UP000294562">
    <property type="component" value="Unassembled WGS sequence"/>
</dbReference>
<evidence type="ECO:0008006" key="4">
    <source>
        <dbReference type="Google" id="ProtNLM"/>
    </source>
</evidence>
<feature type="coiled-coil region" evidence="1">
    <location>
        <begin position="121"/>
        <end position="148"/>
    </location>
</feature>
<reference evidence="2 3" key="1">
    <citation type="submission" date="2019-03" db="EMBL/GenBank/DDBJ databases">
        <title>Rhodobacteraceae bacterium SM1902, a new member of the family Rhodobacteraceae isolated from Yantai.</title>
        <authorList>
            <person name="Sun Y."/>
        </authorList>
    </citation>
    <scope>NUCLEOTIDE SEQUENCE [LARGE SCALE GENOMIC DNA]</scope>
    <source>
        <strain evidence="2 3">SM1902</strain>
    </source>
</reference>
<keyword evidence="1" id="KW-0175">Coiled coil</keyword>
<sequence>MPDISELEQRLIGALARMRTAHLRSRQTLAAALGRIAELESTPAPAMAVDPDAIAQANAEIARLTAALDAEREQSAAIARQAEADRSALAEAQAVREAQRATGRLEKLQHTDTTGAVQARLTELEQGLEQLRAVNTQLRQNNAALRKAHEAGISDPELINGALQTEIDALQAARNADRAEIDSILAALKPLVEETEDA</sequence>
<dbReference type="AlphaFoldDB" id="A0A4R6B2H9"/>
<evidence type="ECO:0000313" key="3">
    <source>
        <dbReference type="Proteomes" id="UP000294562"/>
    </source>
</evidence>
<name>A0A4R6B2H9_9RHOB</name>
<gene>
    <name evidence="2" type="ORF">E2L05_02790</name>
</gene>
<protein>
    <recommendedName>
        <fullName evidence="4">Colicin transporter</fullName>
    </recommendedName>
</protein>
<dbReference type="EMBL" id="SMZO01000004">
    <property type="protein sequence ID" value="TDL90947.1"/>
    <property type="molecule type" value="Genomic_DNA"/>
</dbReference>
<comment type="caution">
    <text evidence="2">The sequence shown here is derived from an EMBL/GenBank/DDBJ whole genome shotgun (WGS) entry which is preliminary data.</text>
</comment>
<dbReference type="RefSeq" id="WP_133341370.1">
    <property type="nucleotide sequence ID" value="NZ_SMZO01000004.1"/>
</dbReference>
<proteinExistence type="predicted"/>
<organism evidence="2 3">
    <name type="scientific">Meridianimarinicoccus aquatilis</name>
    <dbReference type="NCBI Taxonomy" id="2552766"/>
    <lineage>
        <taxon>Bacteria</taxon>
        <taxon>Pseudomonadati</taxon>
        <taxon>Pseudomonadota</taxon>
        <taxon>Alphaproteobacteria</taxon>
        <taxon>Rhodobacterales</taxon>
        <taxon>Paracoccaceae</taxon>
        <taxon>Meridianimarinicoccus</taxon>
    </lineage>
</organism>
<evidence type="ECO:0000313" key="2">
    <source>
        <dbReference type="EMBL" id="TDL90947.1"/>
    </source>
</evidence>